<sequence>MLFFLDRRQIHRKPSTAIKARAKVDIEPITMPFRKCDVLLLLMGETPDDERGSECGSTAGNPRVPRQALWMGKPHSSRFPTKELLLNVPRTPTFGISPEKKLVDRLRKRR</sequence>
<evidence type="ECO:0000313" key="1">
    <source>
        <dbReference type="EMBL" id="JAE01047.1"/>
    </source>
</evidence>
<reference evidence="1" key="2">
    <citation type="journal article" date="2015" name="Data Brief">
        <title>Shoot transcriptome of the giant reed, Arundo donax.</title>
        <authorList>
            <person name="Barrero R.A."/>
            <person name="Guerrero F.D."/>
            <person name="Moolhuijzen P."/>
            <person name="Goolsby J.A."/>
            <person name="Tidwell J."/>
            <person name="Bellgard S.E."/>
            <person name="Bellgard M.I."/>
        </authorList>
    </citation>
    <scope>NUCLEOTIDE SEQUENCE</scope>
    <source>
        <tissue evidence="1">Shoot tissue taken approximately 20 cm above the soil surface</tissue>
    </source>
</reference>
<accession>A0A0A9ELS4</accession>
<protein>
    <submittedName>
        <fullName evidence="1">Uncharacterized protein</fullName>
    </submittedName>
</protein>
<name>A0A0A9ELS4_ARUDO</name>
<dbReference type="AlphaFoldDB" id="A0A0A9ELS4"/>
<dbReference type="EMBL" id="GBRH01196849">
    <property type="protein sequence ID" value="JAE01047.1"/>
    <property type="molecule type" value="Transcribed_RNA"/>
</dbReference>
<organism evidence="1">
    <name type="scientific">Arundo donax</name>
    <name type="common">Giant reed</name>
    <name type="synonym">Donax arundinaceus</name>
    <dbReference type="NCBI Taxonomy" id="35708"/>
    <lineage>
        <taxon>Eukaryota</taxon>
        <taxon>Viridiplantae</taxon>
        <taxon>Streptophyta</taxon>
        <taxon>Embryophyta</taxon>
        <taxon>Tracheophyta</taxon>
        <taxon>Spermatophyta</taxon>
        <taxon>Magnoliopsida</taxon>
        <taxon>Liliopsida</taxon>
        <taxon>Poales</taxon>
        <taxon>Poaceae</taxon>
        <taxon>PACMAD clade</taxon>
        <taxon>Arundinoideae</taxon>
        <taxon>Arundineae</taxon>
        <taxon>Arundo</taxon>
    </lineage>
</organism>
<reference evidence="1" key="1">
    <citation type="submission" date="2014-09" db="EMBL/GenBank/DDBJ databases">
        <authorList>
            <person name="Magalhaes I.L.F."/>
            <person name="Oliveira U."/>
            <person name="Santos F.R."/>
            <person name="Vidigal T.H.D.A."/>
            <person name="Brescovit A.D."/>
            <person name="Santos A.J."/>
        </authorList>
    </citation>
    <scope>NUCLEOTIDE SEQUENCE</scope>
    <source>
        <tissue evidence="1">Shoot tissue taken approximately 20 cm above the soil surface</tissue>
    </source>
</reference>
<proteinExistence type="predicted"/>